<dbReference type="KEGG" id="foc:113212131"/>
<dbReference type="InterPro" id="IPR016195">
    <property type="entry name" value="Pol/histidinol_Pase-like"/>
</dbReference>
<gene>
    <name evidence="6" type="primary">LOC113212131</name>
</gene>
<comment type="subcellular location">
    <subcellularLocation>
        <location evidence="1">Nucleus</location>
    </subcellularLocation>
</comment>
<dbReference type="CTD" id="10556"/>
<evidence type="ECO:0000313" key="6">
    <source>
        <dbReference type="RefSeq" id="XP_026286509.1"/>
    </source>
</evidence>
<accession>A0A6J1SZ24</accession>
<dbReference type="GO" id="GO:0003723">
    <property type="term" value="F:RNA binding"/>
    <property type="evidence" value="ECO:0007669"/>
    <property type="project" value="TreeGrafter"/>
</dbReference>
<reference evidence="6" key="1">
    <citation type="submission" date="2025-08" db="UniProtKB">
        <authorList>
            <consortium name="RefSeq"/>
        </authorList>
    </citation>
    <scope>IDENTIFICATION</scope>
    <source>
        <tissue evidence="6">Whole organism</tissue>
    </source>
</reference>
<keyword evidence="3" id="KW-0819">tRNA processing</keyword>
<dbReference type="PANTHER" id="PTHR13031">
    <property type="entry name" value="RIBONUCLEASE P SUBUNIT P30"/>
    <property type="match status" value="1"/>
</dbReference>
<dbReference type="SUPFAM" id="SSF89550">
    <property type="entry name" value="PHP domain-like"/>
    <property type="match status" value="1"/>
</dbReference>
<dbReference type="OrthoDB" id="17948at2759"/>
<keyword evidence="5" id="KW-1185">Reference proteome</keyword>
<feature type="region of interest" description="Disordered" evidence="4">
    <location>
        <begin position="48"/>
        <end position="72"/>
    </location>
</feature>
<dbReference type="Gene3D" id="3.20.20.140">
    <property type="entry name" value="Metal-dependent hydrolases"/>
    <property type="match status" value="1"/>
</dbReference>
<comment type="similarity">
    <text evidence="2">Belongs to the eukaryotic/archaeal RNase P protein component 3 family.</text>
</comment>
<evidence type="ECO:0000256" key="1">
    <source>
        <dbReference type="ARBA" id="ARBA00004123"/>
    </source>
</evidence>
<evidence type="ECO:0000256" key="3">
    <source>
        <dbReference type="ARBA" id="ARBA00022694"/>
    </source>
</evidence>
<dbReference type="Pfam" id="PF01876">
    <property type="entry name" value="RNase_P_p30"/>
    <property type="match status" value="1"/>
</dbReference>
<dbReference type="AlphaFoldDB" id="A0A6J1SZ24"/>
<proteinExistence type="inferred from homology"/>
<sequence>MRRKHGFYDLSVTAASKSALVNVLTTLIDFGYRTVAINQIVEESAFEAQDKKKKRKADKDAPSPIPPPISLDDIPQEIKNSLKILHRVTVYFSTSDIAHKMVSSDNFKKYDIVAVIPTSKAALQHTCNALDVDIISIDISSKMPIRWNRKLYNMAAEKGMWFELPYALAVLDSNARRNLIEAGHLYHAFGKSKNILISSGAENPMQVRGPYDVINMSLLLGLSEEQAKSAITNAGKSVLLRAESRKRGKSVVFIERSVCKTEFKKDNDDEEMEESHIGPLCKKICVEGT</sequence>
<evidence type="ECO:0000313" key="5">
    <source>
        <dbReference type="Proteomes" id="UP000504606"/>
    </source>
</evidence>
<dbReference type="PANTHER" id="PTHR13031:SF0">
    <property type="entry name" value="RIBONUCLEASE P PROTEIN SUBUNIT P30"/>
    <property type="match status" value="1"/>
</dbReference>
<evidence type="ECO:0000256" key="4">
    <source>
        <dbReference type="SAM" id="MobiDB-lite"/>
    </source>
</evidence>
<name>A0A6J1SZ24_FRAOC</name>
<protein>
    <submittedName>
        <fullName evidence="6">Ribonuclease P protein subunit p30</fullName>
    </submittedName>
</protein>
<dbReference type="RefSeq" id="XP_026286509.1">
    <property type="nucleotide sequence ID" value="XM_026430724.2"/>
</dbReference>
<dbReference type="GO" id="GO:0008033">
    <property type="term" value="P:tRNA processing"/>
    <property type="evidence" value="ECO:0007669"/>
    <property type="project" value="UniProtKB-KW"/>
</dbReference>
<evidence type="ECO:0000256" key="2">
    <source>
        <dbReference type="ARBA" id="ARBA00007331"/>
    </source>
</evidence>
<dbReference type="GO" id="GO:0005655">
    <property type="term" value="C:nucleolar ribonuclease P complex"/>
    <property type="evidence" value="ECO:0007669"/>
    <property type="project" value="TreeGrafter"/>
</dbReference>
<dbReference type="GeneID" id="113212131"/>
<organism evidence="5 6">
    <name type="scientific">Frankliniella occidentalis</name>
    <name type="common">Western flower thrips</name>
    <name type="synonym">Euthrips occidentalis</name>
    <dbReference type="NCBI Taxonomy" id="133901"/>
    <lineage>
        <taxon>Eukaryota</taxon>
        <taxon>Metazoa</taxon>
        <taxon>Ecdysozoa</taxon>
        <taxon>Arthropoda</taxon>
        <taxon>Hexapoda</taxon>
        <taxon>Insecta</taxon>
        <taxon>Pterygota</taxon>
        <taxon>Neoptera</taxon>
        <taxon>Paraneoptera</taxon>
        <taxon>Thysanoptera</taxon>
        <taxon>Terebrantia</taxon>
        <taxon>Thripoidea</taxon>
        <taxon>Thripidae</taxon>
        <taxon>Frankliniella</taxon>
    </lineage>
</organism>
<dbReference type="InterPro" id="IPR002738">
    <property type="entry name" value="RNase_P_p30"/>
</dbReference>
<dbReference type="Proteomes" id="UP000504606">
    <property type="component" value="Unplaced"/>
</dbReference>